<evidence type="ECO:0000256" key="1">
    <source>
        <dbReference type="SAM" id="Phobius"/>
    </source>
</evidence>
<sequence>MSQWSPLYLHPQQREIIRHLSQRWLWRSEFPTWVLLIVIYGGWFATLYFWQFLGRIPATVLLIWFTAWYMSLQHELIHGHPTRVAWFNQLLGTLPLAVWYPFGLYRDSHLAHHNHDHLTVPVDDPESYYFTDESWAKFSPWQRKLIQARNTFPGRLLLAPLLDIFQTLTGAYQAFRHLQLRNMAMWLIHGALLVPLFMWMETIGFSELYFVLAVSYPALALTKVRSFLEHQAADDPLARSVINEAALVWRVLFLNLNYHSVHHDLPGVPWYGLREIYLRNKHDYQQRNQQFVVRGYGEWLRQFWAKNVDVTVHPGVKSMTKTLAFPMYAINTADNDRLWQAVRTLLLERGLRVSSWNGTDLLAHWQSPELLLSQTCGFPLVTQLTDVQTVGCFHYTAPGCEGIHYRSFLVAREADAGKTLADFRGQRAVSNSVDSQSGYNALRKMVAPLSVQGRFFSETRLSGSHRQSLVALAERSADIAAIDCVTWALLQRHEPDVLKSLSVVGETPPTPGLPLITAGDASTVELLRDALHALVSEPQYQSVCEAMLIGGFSAVSREPYSLLLAWRDEAVELGVTRL</sequence>
<feature type="transmembrane region" description="Helical" evidence="1">
    <location>
        <begin position="30"/>
        <end position="50"/>
    </location>
</feature>
<gene>
    <name evidence="3" type="ORF">C3712_02640</name>
</gene>
<protein>
    <recommendedName>
        <fullName evidence="2">Fatty acid desaturase domain-containing protein</fullName>
    </recommendedName>
</protein>
<keyword evidence="1" id="KW-0472">Membrane</keyword>
<dbReference type="SUPFAM" id="SSF53850">
    <property type="entry name" value="Periplasmic binding protein-like II"/>
    <property type="match status" value="1"/>
</dbReference>
<evidence type="ECO:0000259" key="2">
    <source>
        <dbReference type="Pfam" id="PF00487"/>
    </source>
</evidence>
<keyword evidence="1" id="KW-0812">Transmembrane</keyword>
<dbReference type="CDD" id="cd03509">
    <property type="entry name" value="DesA_FADS-like"/>
    <property type="match status" value="1"/>
</dbReference>
<dbReference type="PANTHER" id="PTHR35841:SF1">
    <property type="entry name" value="PHOSPHONATES-BINDING PERIPLASMIC PROTEIN"/>
    <property type="match status" value="1"/>
</dbReference>
<dbReference type="Pfam" id="PF12974">
    <property type="entry name" value="Phosphonate-bd"/>
    <property type="match status" value="1"/>
</dbReference>
<feature type="transmembrane region" description="Helical" evidence="1">
    <location>
        <begin position="84"/>
        <end position="102"/>
    </location>
</feature>
<keyword evidence="4" id="KW-1185">Reference proteome</keyword>
<dbReference type="Proteomes" id="UP000237025">
    <property type="component" value="Unassembled WGS sequence"/>
</dbReference>
<dbReference type="InterPro" id="IPR005804">
    <property type="entry name" value="FA_desaturase_dom"/>
</dbReference>
<evidence type="ECO:0000313" key="4">
    <source>
        <dbReference type="Proteomes" id="UP000237025"/>
    </source>
</evidence>
<dbReference type="Gene3D" id="3.40.190.10">
    <property type="entry name" value="Periplasmic binding protein-like II"/>
    <property type="match status" value="1"/>
</dbReference>
<dbReference type="EMBL" id="PQVW01000001">
    <property type="protein sequence ID" value="POZ34020.1"/>
    <property type="molecule type" value="Genomic_DNA"/>
</dbReference>
<comment type="caution">
    <text evidence="3">The sequence shown here is derived from an EMBL/GenBank/DDBJ whole genome shotgun (WGS) entry which is preliminary data.</text>
</comment>
<keyword evidence="1" id="KW-1133">Transmembrane helix</keyword>
<feature type="transmembrane region" description="Helical" evidence="1">
    <location>
        <begin position="187"/>
        <end position="212"/>
    </location>
</feature>
<dbReference type="Pfam" id="PF00487">
    <property type="entry name" value="FA_desaturase"/>
    <property type="match status" value="1"/>
</dbReference>
<accession>A0ABX5A714</accession>
<feature type="domain" description="Fatty acid desaturase" evidence="2">
    <location>
        <begin position="55"/>
        <end position="289"/>
    </location>
</feature>
<name>A0ABX5A714_9ENTR</name>
<reference evidence="3 4" key="1">
    <citation type="submission" date="2018-02" db="EMBL/GenBank/DDBJ databases">
        <title>Lelliotia aquatilis sp. nov., isolated from drinking water.</title>
        <authorList>
            <person name="Kaempfer P."/>
            <person name="Glaeser S."/>
            <person name="Exner M."/>
            <person name="Doijad S."/>
            <person name="Chakraborty T."/>
        </authorList>
    </citation>
    <scope>NUCLEOTIDE SEQUENCE [LARGE SCALE GENOMIC DNA]</scope>
    <source>
        <strain evidence="3 4">6331-17</strain>
    </source>
</reference>
<organism evidence="3 4">
    <name type="scientific">Lelliottia aquatilis</name>
    <dbReference type="NCBI Taxonomy" id="2080838"/>
    <lineage>
        <taxon>Bacteria</taxon>
        <taxon>Pseudomonadati</taxon>
        <taxon>Pseudomonadota</taxon>
        <taxon>Gammaproteobacteria</taxon>
        <taxon>Enterobacterales</taxon>
        <taxon>Enterobacteriaceae</taxon>
        <taxon>Lelliottia</taxon>
    </lineage>
</organism>
<proteinExistence type="predicted"/>
<evidence type="ECO:0000313" key="3">
    <source>
        <dbReference type="EMBL" id="POZ34020.1"/>
    </source>
</evidence>
<dbReference type="PANTHER" id="PTHR35841">
    <property type="entry name" value="PHOSPHONATES-BINDING PERIPLASMIC PROTEIN"/>
    <property type="match status" value="1"/>
</dbReference>
<feature type="transmembrane region" description="Helical" evidence="1">
    <location>
        <begin position="56"/>
        <end position="72"/>
    </location>
</feature>